<evidence type="ECO:0000256" key="3">
    <source>
        <dbReference type="ARBA" id="ARBA00022989"/>
    </source>
</evidence>
<proteinExistence type="predicted"/>
<protein>
    <submittedName>
        <fullName evidence="7">FUSC family protein</fullName>
    </submittedName>
</protein>
<feature type="transmembrane region" description="Helical" evidence="5">
    <location>
        <begin position="142"/>
        <end position="160"/>
    </location>
</feature>
<evidence type="ECO:0000313" key="8">
    <source>
        <dbReference type="Proteomes" id="UP000265614"/>
    </source>
</evidence>
<comment type="caution">
    <text evidence="7">The sequence shown here is derived from an EMBL/GenBank/DDBJ whole genome shotgun (WGS) entry which is preliminary data.</text>
</comment>
<feature type="transmembrane region" description="Helical" evidence="5">
    <location>
        <begin position="45"/>
        <end position="71"/>
    </location>
</feature>
<dbReference type="Proteomes" id="UP000265614">
    <property type="component" value="Unassembled WGS sequence"/>
</dbReference>
<keyword evidence="3 5" id="KW-1133">Transmembrane helix</keyword>
<dbReference type="OrthoDB" id="3579456at2"/>
<gene>
    <name evidence="7" type="ORF">D5H78_11400</name>
</gene>
<dbReference type="GO" id="GO:0016020">
    <property type="term" value="C:membrane"/>
    <property type="evidence" value="ECO:0007669"/>
    <property type="project" value="UniProtKB-SubCell"/>
</dbReference>
<evidence type="ECO:0000256" key="4">
    <source>
        <dbReference type="ARBA" id="ARBA00023136"/>
    </source>
</evidence>
<evidence type="ECO:0000256" key="5">
    <source>
        <dbReference type="SAM" id="Phobius"/>
    </source>
</evidence>
<feature type="domain" description="Integral membrane bound transporter" evidence="6">
    <location>
        <begin position="63"/>
        <end position="185"/>
    </location>
</feature>
<evidence type="ECO:0000259" key="6">
    <source>
        <dbReference type="Pfam" id="PF13515"/>
    </source>
</evidence>
<keyword evidence="8" id="KW-1185">Reference proteome</keyword>
<dbReference type="AlphaFoldDB" id="A0A3A3YUS9"/>
<feature type="transmembrane region" description="Helical" evidence="5">
    <location>
        <begin position="77"/>
        <end position="95"/>
    </location>
</feature>
<evidence type="ECO:0000256" key="1">
    <source>
        <dbReference type="ARBA" id="ARBA00004141"/>
    </source>
</evidence>
<name>A0A3A3YUS9_9ACTN</name>
<feature type="transmembrane region" description="Helical" evidence="5">
    <location>
        <begin position="107"/>
        <end position="136"/>
    </location>
</feature>
<keyword evidence="4 5" id="KW-0472">Membrane</keyword>
<organism evidence="7 8">
    <name type="scientific">Vallicoccus soli</name>
    <dbReference type="NCBI Taxonomy" id="2339232"/>
    <lineage>
        <taxon>Bacteria</taxon>
        <taxon>Bacillati</taxon>
        <taxon>Actinomycetota</taxon>
        <taxon>Actinomycetes</taxon>
        <taxon>Motilibacterales</taxon>
        <taxon>Vallicoccaceae</taxon>
        <taxon>Vallicoccus</taxon>
    </lineage>
</organism>
<comment type="subcellular location">
    <subcellularLocation>
        <location evidence="1">Membrane</location>
        <topology evidence="1">Multi-pass membrane protein</topology>
    </subcellularLocation>
</comment>
<feature type="transmembrane region" description="Helical" evidence="5">
    <location>
        <begin position="172"/>
        <end position="195"/>
    </location>
</feature>
<evidence type="ECO:0000256" key="2">
    <source>
        <dbReference type="ARBA" id="ARBA00022692"/>
    </source>
</evidence>
<evidence type="ECO:0000313" key="7">
    <source>
        <dbReference type="EMBL" id="RJK95271.1"/>
    </source>
</evidence>
<keyword evidence="2 5" id="KW-0812">Transmembrane</keyword>
<accession>A0A3A3YUS9</accession>
<dbReference type="InterPro" id="IPR049453">
    <property type="entry name" value="Memb_transporter_dom"/>
</dbReference>
<dbReference type="Pfam" id="PF13515">
    <property type="entry name" value="FUSC_2"/>
    <property type="match status" value="1"/>
</dbReference>
<dbReference type="EMBL" id="QZEZ01000005">
    <property type="protein sequence ID" value="RJK95271.1"/>
    <property type="molecule type" value="Genomic_DNA"/>
</dbReference>
<reference evidence="7 8" key="1">
    <citation type="submission" date="2018-09" db="EMBL/GenBank/DDBJ databases">
        <title>YIM 75000 draft genome.</title>
        <authorList>
            <person name="Tang S."/>
            <person name="Feng Y."/>
        </authorList>
    </citation>
    <scope>NUCLEOTIDE SEQUENCE [LARGE SCALE GENOMIC DNA]</scope>
    <source>
        <strain evidence="7 8">YIM 75000</strain>
    </source>
</reference>
<sequence length="402" mass="42772">MPARTPPPPHRRRDAAAALATARRRLERRAARPAPRLRSPGARDAVLTALLVAAKGALAAVVAWLVAVRVFPEPQPYFAPLGALLAVNPTVATSLRQGATWMAGIAAGIGVALGTWALVGHSAVGLGLAILVASLLSGWHRLGPNGFQVPFMALFVLLLGGDDPVGYTLPRLGHGALGVAVGVAVNVLVVPPVLLRPATDVLAQLRREVADLLRGVADDLDGPWPPEQPVEERGEGLEQLVLRARQAVERAGESLRWNPRAPRWRREPRRDAIALEGLERMAVEVRGVATTVHEAAQGEAAPLALEPASRPRLVEVLRGTADVVDRYAVPDASAQDLADVAAARVALRRIAEDAVRDRHEAGSAVLAEAALLVDLDRVLREVDRSARSLVAEERDEPVGARR</sequence>
<dbReference type="RefSeq" id="WP_119950616.1">
    <property type="nucleotide sequence ID" value="NZ_QZEZ01000005.1"/>
</dbReference>